<evidence type="ECO:0000256" key="1">
    <source>
        <dbReference type="ARBA" id="ARBA00009356"/>
    </source>
</evidence>
<dbReference type="Proteomes" id="UP000178170">
    <property type="component" value="Unassembled WGS sequence"/>
</dbReference>
<protein>
    <recommendedName>
        <fullName evidence="6">Large ribosomal subunit protein uL6</fullName>
    </recommendedName>
</protein>
<evidence type="ECO:0000313" key="11">
    <source>
        <dbReference type="Proteomes" id="UP000178170"/>
    </source>
</evidence>
<keyword evidence="5 6" id="KW-0687">Ribonucleoprotein</keyword>
<evidence type="ECO:0000256" key="7">
    <source>
        <dbReference type="RuleBase" id="RU003869"/>
    </source>
</evidence>
<dbReference type="PROSITE" id="PS00525">
    <property type="entry name" value="RIBOSOMAL_L6_1"/>
    <property type="match status" value="1"/>
</dbReference>
<keyword evidence="2 6" id="KW-0699">rRNA-binding</keyword>
<evidence type="ECO:0000256" key="3">
    <source>
        <dbReference type="ARBA" id="ARBA00022884"/>
    </source>
</evidence>
<evidence type="ECO:0000256" key="8">
    <source>
        <dbReference type="RuleBase" id="RU003870"/>
    </source>
</evidence>
<dbReference type="AlphaFoldDB" id="A0A1G2QX00"/>
<comment type="similarity">
    <text evidence="1 6 7">Belongs to the universal ribosomal protein uL6 family.</text>
</comment>
<dbReference type="GO" id="GO:0003735">
    <property type="term" value="F:structural constituent of ribosome"/>
    <property type="evidence" value="ECO:0007669"/>
    <property type="project" value="UniProtKB-UniRule"/>
</dbReference>
<dbReference type="InterPro" id="IPR020040">
    <property type="entry name" value="Ribosomal_uL6_a/b-dom"/>
</dbReference>
<dbReference type="FunFam" id="3.90.930.12:FF:000002">
    <property type="entry name" value="50S ribosomal protein L6"/>
    <property type="match status" value="1"/>
</dbReference>
<feature type="domain" description="Large ribosomal subunit protein uL6 alpha-beta" evidence="9">
    <location>
        <begin position="11"/>
        <end position="82"/>
    </location>
</feature>
<dbReference type="InterPro" id="IPR000702">
    <property type="entry name" value="Ribosomal_uL6-like"/>
</dbReference>
<dbReference type="Gene3D" id="3.90.930.12">
    <property type="entry name" value="Ribosomal protein L6, alpha-beta domain"/>
    <property type="match status" value="2"/>
</dbReference>
<evidence type="ECO:0000259" key="9">
    <source>
        <dbReference type="Pfam" id="PF00347"/>
    </source>
</evidence>
<proteinExistence type="inferred from homology"/>
<name>A0A1G2QX00_9BACT</name>
<accession>A0A1G2QX00</accession>
<evidence type="ECO:0000256" key="4">
    <source>
        <dbReference type="ARBA" id="ARBA00022980"/>
    </source>
</evidence>
<dbReference type="HAMAP" id="MF_01365_B">
    <property type="entry name" value="Ribosomal_uL6_B"/>
    <property type="match status" value="1"/>
</dbReference>
<dbReference type="NCBIfam" id="TIGR03654">
    <property type="entry name" value="L6_bact"/>
    <property type="match status" value="1"/>
</dbReference>
<dbReference type="FunFam" id="3.90.930.12:FF:000001">
    <property type="entry name" value="50S ribosomal protein L6"/>
    <property type="match status" value="1"/>
</dbReference>
<dbReference type="PANTHER" id="PTHR11655">
    <property type="entry name" value="60S/50S RIBOSOMAL PROTEIN L6/L9"/>
    <property type="match status" value="1"/>
</dbReference>
<dbReference type="InterPro" id="IPR036789">
    <property type="entry name" value="Ribosomal_uL6-like_a/b-dom_sf"/>
</dbReference>
<comment type="subunit">
    <text evidence="6">Part of the 50S ribosomal subunit.</text>
</comment>
<evidence type="ECO:0000256" key="2">
    <source>
        <dbReference type="ARBA" id="ARBA00022730"/>
    </source>
</evidence>
<dbReference type="InterPro" id="IPR002358">
    <property type="entry name" value="Ribosomal_uL6_CS"/>
</dbReference>
<dbReference type="EMBL" id="MHTS01000009">
    <property type="protein sequence ID" value="OHA64679.1"/>
    <property type="molecule type" value="Genomic_DNA"/>
</dbReference>
<dbReference type="GO" id="GO:0002181">
    <property type="term" value="P:cytoplasmic translation"/>
    <property type="evidence" value="ECO:0007669"/>
    <property type="project" value="TreeGrafter"/>
</dbReference>
<dbReference type="PRINTS" id="PR00059">
    <property type="entry name" value="RIBOSOMALL6"/>
</dbReference>
<evidence type="ECO:0000256" key="5">
    <source>
        <dbReference type="ARBA" id="ARBA00023274"/>
    </source>
</evidence>
<evidence type="ECO:0000313" key="10">
    <source>
        <dbReference type="EMBL" id="OHA64679.1"/>
    </source>
</evidence>
<feature type="domain" description="Large ribosomal subunit protein uL6 alpha-beta" evidence="9">
    <location>
        <begin position="91"/>
        <end position="163"/>
    </location>
</feature>
<keyword evidence="4 6" id="KW-0689">Ribosomal protein</keyword>
<dbReference type="GO" id="GO:0019843">
    <property type="term" value="F:rRNA binding"/>
    <property type="evidence" value="ECO:0007669"/>
    <property type="project" value="UniProtKB-UniRule"/>
</dbReference>
<dbReference type="SUPFAM" id="SSF56053">
    <property type="entry name" value="Ribosomal protein L6"/>
    <property type="match status" value="2"/>
</dbReference>
<dbReference type="GO" id="GO:0022625">
    <property type="term" value="C:cytosolic large ribosomal subunit"/>
    <property type="evidence" value="ECO:0007669"/>
    <property type="project" value="UniProtKB-UniRule"/>
</dbReference>
<keyword evidence="3 6" id="KW-0694">RNA-binding</keyword>
<dbReference type="PIRSF" id="PIRSF002162">
    <property type="entry name" value="Ribosomal_L6"/>
    <property type="match status" value="1"/>
</dbReference>
<comment type="function">
    <text evidence="6 8">This protein binds to the 23S rRNA, and is important in its secondary structure. It is located near the subunit interface in the base of the L7/L12 stalk, and near the tRNA binding site of the peptidyltransferase center.</text>
</comment>
<dbReference type="PANTHER" id="PTHR11655:SF14">
    <property type="entry name" value="LARGE RIBOSOMAL SUBUNIT PROTEIN UL6M"/>
    <property type="match status" value="1"/>
</dbReference>
<reference evidence="10 11" key="1">
    <citation type="journal article" date="2016" name="Nat. Commun.">
        <title>Thousands of microbial genomes shed light on interconnected biogeochemical processes in an aquifer system.</title>
        <authorList>
            <person name="Anantharaman K."/>
            <person name="Brown C.T."/>
            <person name="Hug L.A."/>
            <person name="Sharon I."/>
            <person name="Castelle C.J."/>
            <person name="Probst A.J."/>
            <person name="Thomas B.C."/>
            <person name="Singh A."/>
            <person name="Wilkins M.J."/>
            <person name="Karaoz U."/>
            <person name="Brodie E.L."/>
            <person name="Williams K.H."/>
            <person name="Hubbard S.S."/>
            <person name="Banfield J.F."/>
        </authorList>
    </citation>
    <scope>NUCLEOTIDE SEQUENCE [LARGE SCALE GENOMIC DNA]</scope>
</reference>
<gene>
    <name evidence="6" type="primary">rplF</name>
    <name evidence="10" type="ORF">A2843_00140</name>
</gene>
<dbReference type="Pfam" id="PF00347">
    <property type="entry name" value="Ribosomal_L6"/>
    <property type="match status" value="2"/>
</dbReference>
<sequence length="184" mass="20054">MSRIGKKPIEIPQGVEVRIEGRRVLVKGPKGELSREFRPEVAIEQKDGSILVNSLSNSKLGKSLWGLSRTLLANMIQGVFQGYAKRLEIEGVGYKAAMEGNSLTLNVGFSNPVKMELPPHTTVVVEKNIITVSGIDKEEVGQFAASIRKVRVPEPYKGKGIRYEGEVIRRKLGKKAATAAGSKA</sequence>
<dbReference type="InterPro" id="IPR019906">
    <property type="entry name" value="Ribosomal_uL6_bac-type"/>
</dbReference>
<organism evidence="10 11">
    <name type="scientific">Candidatus Wildermuthbacteria bacterium RIFCSPHIGHO2_01_FULL_48_27b</name>
    <dbReference type="NCBI Taxonomy" id="1802447"/>
    <lineage>
        <taxon>Bacteria</taxon>
        <taxon>Candidatus Wildermuthiibacteriota</taxon>
    </lineage>
</organism>
<comment type="caution">
    <text evidence="10">The sequence shown here is derived from an EMBL/GenBank/DDBJ whole genome shotgun (WGS) entry which is preliminary data.</text>
</comment>
<evidence type="ECO:0000256" key="6">
    <source>
        <dbReference type="HAMAP-Rule" id="MF_01365"/>
    </source>
</evidence>